<comment type="caution">
    <text evidence="1">The sequence shown here is derived from an EMBL/GenBank/DDBJ whole genome shotgun (WGS) entry which is preliminary data.</text>
</comment>
<dbReference type="EMBL" id="CM051400">
    <property type="protein sequence ID" value="KAJ4714086.1"/>
    <property type="molecule type" value="Genomic_DNA"/>
</dbReference>
<protein>
    <submittedName>
        <fullName evidence="1">DUF241 domain protein</fullName>
    </submittedName>
</protein>
<sequence>MESTSENMQLPVRSISLPARLVNPNFLKIEAELNKLKTCESSSPSAATAEAEAAAYGLNRLAELYNCIEEFIHSPCTQQSLGNQQHKTLVEQALDTSVGLLDACSNSRDLILIMKEQLQELQSALRRRGGNSSLERNIHAYISFRKKSRKDIAKCLKKLKGIETTMGSFPAVDVVDQHLSMVIQVLRESSASTISIFRSILLFLSMPPEMKAKVGGWNLVRKLIPSKKLSQEVFNEVGNVDTAICSLHGQIRDNVVAKFDVQMILNRLDTLDFGFNDIETGLDCLFRRLIQNRVSLLNMLTP</sequence>
<proteinExistence type="predicted"/>
<name>A0ACC1XRN3_MELAZ</name>
<gene>
    <name evidence="1" type="ORF">OWV82_012619</name>
</gene>
<dbReference type="Proteomes" id="UP001164539">
    <property type="component" value="Chromosome 7"/>
</dbReference>
<keyword evidence="2" id="KW-1185">Reference proteome</keyword>
<evidence type="ECO:0000313" key="2">
    <source>
        <dbReference type="Proteomes" id="UP001164539"/>
    </source>
</evidence>
<accession>A0ACC1XRN3</accession>
<organism evidence="1 2">
    <name type="scientific">Melia azedarach</name>
    <name type="common">Chinaberry tree</name>
    <dbReference type="NCBI Taxonomy" id="155640"/>
    <lineage>
        <taxon>Eukaryota</taxon>
        <taxon>Viridiplantae</taxon>
        <taxon>Streptophyta</taxon>
        <taxon>Embryophyta</taxon>
        <taxon>Tracheophyta</taxon>
        <taxon>Spermatophyta</taxon>
        <taxon>Magnoliopsida</taxon>
        <taxon>eudicotyledons</taxon>
        <taxon>Gunneridae</taxon>
        <taxon>Pentapetalae</taxon>
        <taxon>rosids</taxon>
        <taxon>malvids</taxon>
        <taxon>Sapindales</taxon>
        <taxon>Meliaceae</taxon>
        <taxon>Melia</taxon>
    </lineage>
</organism>
<reference evidence="1 2" key="1">
    <citation type="journal article" date="2023" name="Science">
        <title>Complex scaffold remodeling in plant triterpene biosynthesis.</title>
        <authorList>
            <person name="De La Pena R."/>
            <person name="Hodgson H."/>
            <person name="Liu J.C."/>
            <person name="Stephenson M.J."/>
            <person name="Martin A.C."/>
            <person name="Owen C."/>
            <person name="Harkess A."/>
            <person name="Leebens-Mack J."/>
            <person name="Jimenez L.E."/>
            <person name="Osbourn A."/>
            <person name="Sattely E.S."/>
        </authorList>
    </citation>
    <scope>NUCLEOTIDE SEQUENCE [LARGE SCALE GENOMIC DNA]</scope>
    <source>
        <strain evidence="2">cv. JPN11</strain>
        <tissue evidence="1">Leaf</tissue>
    </source>
</reference>
<evidence type="ECO:0000313" key="1">
    <source>
        <dbReference type="EMBL" id="KAJ4714086.1"/>
    </source>
</evidence>